<feature type="chain" id="PRO_5042140316" evidence="1">
    <location>
        <begin position="21"/>
        <end position="299"/>
    </location>
</feature>
<keyword evidence="3" id="KW-1185">Reference proteome</keyword>
<gene>
    <name evidence="2" type="ORF">DFH08DRAFT_1019419</name>
</gene>
<dbReference type="EMBL" id="JARIHO010000032">
    <property type="protein sequence ID" value="KAJ7334807.1"/>
    <property type="molecule type" value="Genomic_DNA"/>
</dbReference>
<protein>
    <submittedName>
        <fullName evidence="2">Uncharacterized protein</fullName>
    </submittedName>
</protein>
<comment type="caution">
    <text evidence="2">The sequence shown here is derived from an EMBL/GenBank/DDBJ whole genome shotgun (WGS) entry which is preliminary data.</text>
</comment>
<keyword evidence="1" id="KW-0732">Signal</keyword>
<reference evidence="2" key="1">
    <citation type="submission" date="2023-03" db="EMBL/GenBank/DDBJ databases">
        <title>Massive genome expansion in bonnet fungi (Mycena s.s.) driven by repeated elements and novel gene families across ecological guilds.</title>
        <authorList>
            <consortium name="Lawrence Berkeley National Laboratory"/>
            <person name="Harder C.B."/>
            <person name="Miyauchi S."/>
            <person name="Viragh M."/>
            <person name="Kuo A."/>
            <person name="Thoen E."/>
            <person name="Andreopoulos B."/>
            <person name="Lu D."/>
            <person name="Skrede I."/>
            <person name="Drula E."/>
            <person name="Henrissat B."/>
            <person name="Morin E."/>
            <person name="Kohler A."/>
            <person name="Barry K."/>
            <person name="LaButti K."/>
            <person name="Morin E."/>
            <person name="Salamov A."/>
            <person name="Lipzen A."/>
            <person name="Mereny Z."/>
            <person name="Hegedus B."/>
            <person name="Baldrian P."/>
            <person name="Stursova M."/>
            <person name="Weitz H."/>
            <person name="Taylor A."/>
            <person name="Grigoriev I.V."/>
            <person name="Nagy L.G."/>
            <person name="Martin F."/>
            <person name="Kauserud H."/>
        </authorList>
    </citation>
    <scope>NUCLEOTIDE SEQUENCE</scope>
    <source>
        <strain evidence="2">CBHHK002</strain>
    </source>
</reference>
<sequence length="299" mass="31664">MRPSNSVALLLASLAHSILASANVENVLVPGGYRAKANIHAIPARGSLVLVGNEIHVLAANGTIMDKVPSRHDTPARGKPGQLPLTPRTQTGPIAYAYWANAPCAWPISSFATTWEVPPVPETNNGQTLFLYNHIEPNLEAEVLQAVLQYGASAAGGGSFWSVSILYSRGLEVFATPSFPVNPGVTLNGNITLTGPVDPTSATFNYTAQFTNIPGASMDVVDASRLTFATMTLEARNIAVLSDYPSGTTVFSDINLELANGTTPNVKWTPVNDFFDGPGFPTTHIDRDGAADGQITIVY</sequence>
<dbReference type="Proteomes" id="UP001218218">
    <property type="component" value="Unassembled WGS sequence"/>
</dbReference>
<evidence type="ECO:0000256" key="1">
    <source>
        <dbReference type="SAM" id="SignalP"/>
    </source>
</evidence>
<evidence type="ECO:0000313" key="2">
    <source>
        <dbReference type="EMBL" id="KAJ7334807.1"/>
    </source>
</evidence>
<proteinExistence type="predicted"/>
<organism evidence="2 3">
    <name type="scientific">Mycena albidolilacea</name>
    <dbReference type="NCBI Taxonomy" id="1033008"/>
    <lineage>
        <taxon>Eukaryota</taxon>
        <taxon>Fungi</taxon>
        <taxon>Dikarya</taxon>
        <taxon>Basidiomycota</taxon>
        <taxon>Agaricomycotina</taxon>
        <taxon>Agaricomycetes</taxon>
        <taxon>Agaricomycetidae</taxon>
        <taxon>Agaricales</taxon>
        <taxon>Marasmiineae</taxon>
        <taxon>Mycenaceae</taxon>
        <taxon>Mycena</taxon>
    </lineage>
</organism>
<dbReference type="AlphaFoldDB" id="A0AAD7EME9"/>
<accession>A0AAD7EME9</accession>
<evidence type="ECO:0000313" key="3">
    <source>
        <dbReference type="Proteomes" id="UP001218218"/>
    </source>
</evidence>
<feature type="signal peptide" evidence="1">
    <location>
        <begin position="1"/>
        <end position="20"/>
    </location>
</feature>
<name>A0AAD7EME9_9AGAR</name>